<dbReference type="Pfam" id="PF19300">
    <property type="entry name" value="BPD_transp_1_N"/>
    <property type="match status" value="1"/>
</dbReference>
<dbReference type="RefSeq" id="WP_114030260.1">
    <property type="nucleotide sequence ID" value="NZ_QOIL01000010.1"/>
</dbReference>
<dbReference type="Gene3D" id="1.10.3720.10">
    <property type="entry name" value="MetI-like"/>
    <property type="match status" value="1"/>
</dbReference>
<evidence type="ECO:0000259" key="8">
    <source>
        <dbReference type="PROSITE" id="PS50928"/>
    </source>
</evidence>
<dbReference type="InterPro" id="IPR000515">
    <property type="entry name" value="MetI-like"/>
</dbReference>
<dbReference type="Proteomes" id="UP000253094">
    <property type="component" value="Unassembled WGS sequence"/>
</dbReference>
<dbReference type="GO" id="GO:0055085">
    <property type="term" value="P:transmembrane transport"/>
    <property type="evidence" value="ECO:0007669"/>
    <property type="project" value="InterPro"/>
</dbReference>
<dbReference type="OrthoDB" id="9778910at2"/>
<keyword evidence="6 7" id="KW-0472">Membrane</keyword>
<reference evidence="9 10" key="1">
    <citation type="submission" date="2018-06" db="EMBL/GenBank/DDBJ databases">
        <title>Sphaerisporangium craniellae sp. nov., isolated from a marine sponge in the South China Sea.</title>
        <authorList>
            <person name="Li L."/>
        </authorList>
    </citation>
    <scope>NUCLEOTIDE SEQUENCE [LARGE SCALE GENOMIC DNA]</scope>
    <source>
        <strain evidence="9 10">CCTCC AA 208026</strain>
    </source>
</reference>
<comment type="caution">
    <text evidence="9">The sequence shown here is derived from an EMBL/GenBank/DDBJ whole genome shotgun (WGS) entry which is preliminary data.</text>
</comment>
<keyword evidence="4 7" id="KW-0812">Transmembrane</keyword>
<dbReference type="Pfam" id="PF00528">
    <property type="entry name" value="BPD_transp_1"/>
    <property type="match status" value="1"/>
</dbReference>
<evidence type="ECO:0000256" key="3">
    <source>
        <dbReference type="ARBA" id="ARBA00022475"/>
    </source>
</evidence>
<feature type="transmembrane region" description="Helical" evidence="7">
    <location>
        <begin position="156"/>
        <end position="180"/>
    </location>
</feature>
<keyword evidence="3" id="KW-1003">Cell membrane</keyword>
<feature type="transmembrane region" description="Helical" evidence="7">
    <location>
        <begin position="123"/>
        <end position="144"/>
    </location>
</feature>
<organism evidence="9 10">
    <name type="scientific">Sphaerisporangium album</name>
    <dbReference type="NCBI Taxonomy" id="509200"/>
    <lineage>
        <taxon>Bacteria</taxon>
        <taxon>Bacillati</taxon>
        <taxon>Actinomycetota</taxon>
        <taxon>Actinomycetes</taxon>
        <taxon>Streptosporangiales</taxon>
        <taxon>Streptosporangiaceae</taxon>
        <taxon>Sphaerisporangium</taxon>
    </lineage>
</organism>
<comment type="subcellular location">
    <subcellularLocation>
        <location evidence="1 7">Cell membrane</location>
        <topology evidence="1 7">Multi-pass membrane protein</topology>
    </subcellularLocation>
</comment>
<feature type="transmembrane region" description="Helical" evidence="7">
    <location>
        <begin position="310"/>
        <end position="332"/>
    </location>
</feature>
<dbReference type="PROSITE" id="PS50928">
    <property type="entry name" value="ABC_TM1"/>
    <property type="match status" value="1"/>
</dbReference>
<evidence type="ECO:0000256" key="2">
    <source>
        <dbReference type="ARBA" id="ARBA00022448"/>
    </source>
</evidence>
<feature type="domain" description="ABC transmembrane type-1" evidence="8">
    <location>
        <begin position="117"/>
        <end position="329"/>
    </location>
</feature>
<comment type="similarity">
    <text evidence="7">Belongs to the binding-protein-dependent transport system permease family.</text>
</comment>
<evidence type="ECO:0000256" key="6">
    <source>
        <dbReference type="ARBA" id="ARBA00023136"/>
    </source>
</evidence>
<dbReference type="CDD" id="cd06261">
    <property type="entry name" value="TM_PBP2"/>
    <property type="match status" value="1"/>
</dbReference>
<dbReference type="AlphaFoldDB" id="A0A367FHF5"/>
<accession>A0A367FHF5</accession>
<dbReference type="InterPro" id="IPR035906">
    <property type="entry name" value="MetI-like_sf"/>
</dbReference>
<dbReference type="PANTHER" id="PTHR30465">
    <property type="entry name" value="INNER MEMBRANE ABC TRANSPORTER"/>
    <property type="match status" value="1"/>
</dbReference>
<evidence type="ECO:0000256" key="5">
    <source>
        <dbReference type="ARBA" id="ARBA00022989"/>
    </source>
</evidence>
<feature type="transmembrane region" description="Helical" evidence="7">
    <location>
        <begin position="9"/>
        <end position="30"/>
    </location>
</feature>
<evidence type="ECO:0000256" key="1">
    <source>
        <dbReference type="ARBA" id="ARBA00004651"/>
    </source>
</evidence>
<feature type="transmembrane region" description="Helical" evidence="7">
    <location>
        <begin position="259"/>
        <end position="281"/>
    </location>
</feature>
<keyword evidence="2 7" id="KW-0813">Transport</keyword>
<keyword evidence="5 7" id="KW-1133">Transmembrane helix</keyword>
<feature type="transmembrane region" description="Helical" evidence="7">
    <location>
        <begin position="200"/>
        <end position="219"/>
    </location>
</feature>
<evidence type="ECO:0000256" key="7">
    <source>
        <dbReference type="RuleBase" id="RU363032"/>
    </source>
</evidence>
<keyword evidence="10" id="KW-1185">Reference proteome</keyword>
<dbReference type="EMBL" id="QOIL01000010">
    <property type="protein sequence ID" value="RCG29751.1"/>
    <property type="molecule type" value="Genomic_DNA"/>
</dbReference>
<protein>
    <submittedName>
        <fullName evidence="9">ABC transporter permease</fullName>
    </submittedName>
</protein>
<evidence type="ECO:0000313" key="10">
    <source>
        <dbReference type="Proteomes" id="UP000253094"/>
    </source>
</evidence>
<evidence type="ECO:0000313" key="9">
    <source>
        <dbReference type="EMBL" id="RCG29751.1"/>
    </source>
</evidence>
<dbReference type="PANTHER" id="PTHR30465:SF0">
    <property type="entry name" value="OLIGOPEPTIDE TRANSPORT SYSTEM PERMEASE PROTEIN APPB"/>
    <property type="match status" value="1"/>
</dbReference>
<dbReference type="SUPFAM" id="SSF161098">
    <property type="entry name" value="MetI-like"/>
    <property type="match status" value="1"/>
</dbReference>
<dbReference type="GO" id="GO:0005886">
    <property type="term" value="C:plasma membrane"/>
    <property type="evidence" value="ECO:0007669"/>
    <property type="project" value="UniProtKB-SubCell"/>
</dbReference>
<proteinExistence type="inferred from homology"/>
<name>A0A367FHF5_9ACTN</name>
<dbReference type="InterPro" id="IPR045621">
    <property type="entry name" value="BPD_transp_1_N"/>
</dbReference>
<gene>
    <name evidence="9" type="ORF">DQ384_19445</name>
</gene>
<sequence>MVTYIIRRLIWGVFMLAIVSLITFAIFFLVPRLAGATSESLATRYVGRTANAEQVQIATERLGFNDPLIVQYGRFAKGIVAGADYDYGPGVEHCPAPCFGYSFLTRLPVWPDLLNRLPVTMSLAFGAAVIWLLTGVATGVVSALRRGSVFDRAAMTVALAGVSLPIFFTGIVSLVAFSYGRPLAITAPGGSFTPFFDNPVQWAYNLILPWITLAFLYAAGYARLTRSGMLETMNEDYIRTARAKGLSERVVVFKHGLRGALTPIVTIFGLDVGLLMGGAVLTESTFSLPGIGKYAIDAIVNQDLPKVMGVTLVTAFFVVAANLIVDLLYAVVDPRVRLT</sequence>
<evidence type="ECO:0000256" key="4">
    <source>
        <dbReference type="ARBA" id="ARBA00022692"/>
    </source>
</evidence>